<dbReference type="EMBL" id="LAZR01012707">
    <property type="protein sequence ID" value="KKM25490.1"/>
    <property type="molecule type" value="Genomic_DNA"/>
</dbReference>
<accession>A0A0F9LDF5</accession>
<sequence>MTDYLYCPICVSRDRLQQWALLSDGIELKKRLFRRNTYDVIESHKPCPGCGTIIKSHTVVEISR</sequence>
<evidence type="ECO:0000313" key="1">
    <source>
        <dbReference type="EMBL" id="KKM25490.1"/>
    </source>
</evidence>
<reference evidence="1" key="1">
    <citation type="journal article" date="2015" name="Nature">
        <title>Complex archaea that bridge the gap between prokaryotes and eukaryotes.</title>
        <authorList>
            <person name="Spang A."/>
            <person name="Saw J.H."/>
            <person name="Jorgensen S.L."/>
            <person name="Zaremba-Niedzwiedzka K."/>
            <person name="Martijn J."/>
            <person name="Lind A.E."/>
            <person name="van Eijk R."/>
            <person name="Schleper C."/>
            <person name="Guy L."/>
            <person name="Ettema T.J."/>
        </authorList>
    </citation>
    <scope>NUCLEOTIDE SEQUENCE</scope>
</reference>
<name>A0A0F9LDF5_9ZZZZ</name>
<organism evidence="1">
    <name type="scientific">marine sediment metagenome</name>
    <dbReference type="NCBI Taxonomy" id="412755"/>
    <lineage>
        <taxon>unclassified sequences</taxon>
        <taxon>metagenomes</taxon>
        <taxon>ecological metagenomes</taxon>
    </lineage>
</organism>
<comment type="caution">
    <text evidence="1">The sequence shown here is derived from an EMBL/GenBank/DDBJ whole genome shotgun (WGS) entry which is preliminary data.</text>
</comment>
<gene>
    <name evidence="1" type="ORF">LCGC14_1594460</name>
</gene>
<dbReference type="AlphaFoldDB" id="A0A0F9LDF5"/>
<proteinExistence type="predicted"/>
<protein>
    <submittedName>
        <fullName evidence="1">Uncharacterized protein</fullName>
    </submittedName>
</protein>